<dbReference type="SMART" id="SM00388">
    <property type="entry name" value="HisKA"/>
    <property type="match status" value="1"/>
</dbReference>
<evidence type="ECO:0000256" key="1">
    <source>
        <dbReference type="ARBA" id="ARBA00000085"/>
    </source>
</evidence>
<dbReference type="InterPro" id="IPR011110">
    <property type="entry name" value="Reg_prop"/>
</dbReference>
<dbReference type="PRINTS" id="PR00344">
    <property type="entry name" value="BCTRLSENSOR"/>
</dbReference>
<keyword evidence="6" id="KW-0732">Signal</keyword>
<evidence type="ECO:0000259" key="7">
    <source>
        <dbReference type="PROSITE" id="PS50109"/>
    </source>
</evidence>
<dbReference type="Gene3D" id="3.40.50.2300">
    <property type="match status" value="1"/>
</dbReference>
<feature type="transmembrane region" description="Helical" evidence="5">
    <location>
        <begin position="763"/>
        <end position="784"/>
    </location>
</feature>
<dbReference type="PROSITE" id="PS50110">
    <property type="entry name" value="RESPONSE_REGULATORY"/>
    <property type="match status" value="1"/>
</dbReference>
<dbReference type="InterPro" id="IPR005467">
    <property type="entry name" value="His_kinase_dom"/>
</dbReference>
<organism evidence="9 10">
    <name type="scientific">Lysobacter arvi</name>
    <dbReference type="NCBI Taxonomy" id="3038776"/>
    <lineage>
        <taxon>Bacteria</taxon>
        <taxon>Pseudomonadati</taxon>
        <taxon>Pseudomonadota</taxon>
        <taxon>Gammaproteobacteria</taxon>
        <taxon>Lysobacterales</taxon>
        <taxon>Lysobacteraceae</taxon>
        <taxon>Lysobacter</taxon>
    </lineage>
</organism>
<dbReference type="PANTHER" id="PTHR43547">
    <property type="entry name" value="TWO-COMPONENT HISTIDINE KINASE"/>
    <property type="match status" value="1"/>
</dbReference>
<dbReference type="SUPFAM" id="SSF55874">
    <property type="entry name" value="ATPase domain of HSP90 chaperone/DNA topoisomerase II/histidine kinase"/>
    <property type="match status" value="1"/>
</dbReference>
<evidence type="ECO:0000256" key="2">
    <source>
        <dbReference type="ARBA" id="ARBA00012438"/>
    </source>
</evidence>
<dbReference type="InterPro" id="IPR001789">
    <property type="entry name" value="Sig_transdc_resp-reg_receiver"/>
</dbReference>
<dbReference type="PROSITE" id="PS50109">
    <property type="entry name" value="HIS_KIN"/>
    <property type="match status" value="1"/>
</dbReference>
<dbReference type="Pfam" id="PF02518">
    <property type="entry name" value="HATPase_c"/>
    <property type="match status" value="1"/>
</dbReference>
<dbReference type="Gene3D" id="3.30.565.10">
    <property type="entry name" value="Histidine kinase-like ATPase, C-terminal domain"/>
    <property type="match status" value="1"/>
</dbReference>
<dbReference type="Gene3D" id="1.10.287.130">
    <property type="match status" value="1"/>
</dbReference>
<evidence type="ECO:0000256" key="3">
    <source>
        <dbReference type="ARBA" id="ARBA00022553"/>
    </source>
</evidence>
<evidence type="ECO:0000259" key="8">
    <source>
        <dbReference type="PROSITE" id="PS50110"/>
    </source>
</evidence>
<dbReference type="EMBL" id="JARUHG010000001">
    <property type="protein sequence ID" value="MDR0182472.1"/>
    <property type="molecule type" value="Genomic_DNA"/>
</dbReference>
<dbReference type="SUPFAM" id="SSF47384">
    <property type="entry name" value="Homodimeric domain of signal transducing histidine kinase"/>
    <property type="match status" value="1"/>
</dbReference>
<comment type="catalytic activity">
    <reaction evidence="1">
        <text>ATP + protein L-histidine = ADP + protein N-phospho-L-histidine.</text>
        <dbReference type="EC" id="2.7.13.3"/>
    </reaction>
</comment>
<dbReference type="Pfam" id="PF00072">
    <property type="entry name" value="Response_reg"/>
    <property type="match status" value="1"/>
</dbReference>
<dbReference type="SMART" id="SM00448">
    <property type="entry name" value="REC"/>
    <property type="match status" value="1"/>
</dbReference>
<accession>A0ABU1CBC6</accession>
<dbReference type="CDD" id="cd17546">
    <property type="entry name" value="REC_hyHK_CKI1_RcsC-like"/>
    <property type="match status" value="1"/>
</dbReference>
<feature type="domain" description="Response regulatory" evidence="8">
    <location>
        <begin position="1057"/>
        <end position="1171"/>
    </location>
</feature>
<dbReference type="InterPro" id="IPR003594">
    <property type="entry name" value="HATPase_dom"/>
</dbReference>
<feature type="modified residue" description="4-aspartylphosphate" evidence="4">
    <location>
        <position position="1106"/>
    </location>
</feature>
<reference evidence="9 10" key="1">
    <citation type="submission" date="2023-04" db="EMBL/GenBank/DDBJ databases">
        <title>Lysobacter sp. strain UC isolated from soil sample.</title>
        <authorList>
            <person name="Choksket S."/>
            <person name="Harshvardhan F."/>
            <person name="Rana R."/>
            <person name="Patil P.B."/>
            <person name="Korpole S."/>
        </authorList>
    </citation>
    <scope>NUCLEOTIDE SEQUENCE [LARGE SCALE GENOMIC DNA]</scope>
    <source>
        <strain evidence="9 10">UC</strain>
    </source>
</reference>
<dbReference type="InterPro" id="IPR003661">
    <property type="entry name" value="HisK_dim/P_dom"/>
</dbReference>
<gene>
    <name evidence="9" type="ORF">P8609_05730</name>
</gene>
<keyword evidence="5" id="KW-1133">Transmembrane helix</keyword>
<evidence type="ECO:0000256" key="5">
    <source>
        <dbReference type="SAM" id="Phobius"/>
    </source>
</evidence>
<dbReference type="CDD" id="cd00082">
    <property type="entry name" value="HisKA"/>
    <property type="match status" value="1"/>
</dbReference>
<keyword evidence="5" id="KW-0472">Membrane</keyword>
<dbReference type="EC" id="2.7.13.3" evidence="2"/>
<dbReference type="SUPFAM" id="SSF63829">
    <property type="entry name" value="Calcium-dependent phosphotriesterase"/>
    <property type="match status" value="2"/>
</dbReference>
<evidence type="ECO:0000256" key="6">
    <source>
        <dbReference type="SAM" id="SignalP"/>
    </source>
</evidence>
<dbReference type="PANTHER" id="PTHR43547:SF2">
    <property type="entry name" value="HYBRID SIGNAL TRANSDUCTION HISTIDINE KINASE C"/>
    <property type="match status" value="1"/>
</dbReference>
<dbReference type="Pfam" id="PF07494">
    <property type="entry name" value="Reg_prop"/>
    <property type="match status" value="3"/>
</dbReference>
<evidence type="ECO:0000313" key="9">
    <source>
        <dbReference type="EMBL" id="MDR0182472.1"/>
    </source>
</evidence>
<dbReference type="InterPro" id="IPR004358">
    <property type="entry name" value="Sig_transdc_His_kin-like_C"/>
</dbReference>
<proteinExistence type="predicted"/>
<keyword evidence="5" id="KW-0812">Transmembrane</keyword>
<name>A0ABU1CBC6_9GAMM</name>
<dbReference type="InterPro" id="IPR013783">
    <property type="entry name" value="Ig-like_fold"/>
</dbReference>
<feature type="signal peptide" evidence="6">
    <location>
        <begin position="1"/>
        <end position="21"/>
    </location>
</feature>
<feature type="domain" description="Histidine kinase" evidence="7">
    <location>
        <begin position="817"/>
        <end position="1035"/>
    </location>
</feature>
<keyword evidence="3 4" id="KW-0597">Phosphoprotein</keyword>
<evidence type="ECO:0000313" key="10">
    <source>
        <dbReference type="Proteomes" id="UP001233535"/>
    </source>
</evidence>
<dbReference type="CDD" id="cd16922">
    <property type="entry name" value="HATPase_EvgS-ArcB-TorS-like"/>
    <property type="match status" value="1"/>
</dbReference>
<sequence length="1177" mass="128033">MAPMGWLRGLWLLACAMPAFAGTPEVPRPRQVGVEAGLPSNQIQAITEDRDGYLWIGTADGLARYDGKEFRVWRVEDGLHDNDIWSLHVDARNRLWIGTREAGLAMLDRTRQRLTFYDRAHTPGMGSDQVWSIASTPDDAIWFGTSPGGLHRLAPDGTLTRFMPIAGDAHSLPGDEVGHLVVTPSGDLWVGTLNGAARWTGSGFERVPDEHLASLQINGITADADGTLWFGTANGVTRRHPDGRFERAPWPDGNGADVLQVLLRDRHGRYWLDILKGLGYAKDGGVDVVPLYSQATQGLVRPSWTTAYEDRQGGVWFASYTHGLWYLPPAWRQFAVLTRRIGDPASLGNGMITGIAPASPGGVWLVGSSGVLDRLDPDTGAVVHVIDDKHPYSHLQSQQVLEDARGFVWCTDADGIVRIDPRTRGFRRWTRKSTHDPTPDSVPQIAEVGGKLWVLGERGDAQIRDHDGRVTASIPAGSGTGLPSDFLVEQIGAGPDGALWVAGALGLWRWDASAQRFVAVIDAEGRHVYGFAMQGGRVWLARFGAIEPYRWTGQGLEPLPGGLDARDGMPLTALNGLVVDAQGIAWVTAVRGLIRADPATRTVRVYGTSDGLPGQRFDAAPVSWAGHGRILVGSPEGLVMFDPASVRPDPQMPVTIEGIEVARGDKRVALDPARPFELTSDDRDLRVSARLLSFNDGRNHAYRFRLSGYDTDWVDVGNSGERVLPRLEPGRYRMEVIARGADNVWSSPRSIAFTVVPPWWRTWWALAAQAVLAMLLCGWAVVLYRRRLKRRHAWELTRHQREMAEQASLAKTHFLATLGHEVRTPMTGVLGMSELLLDTPLDRDQRGYVESIRRAGRHLLRLVNDALDLARIESGRLELADAPFDLHAVVAEAAALMAPLARQRGLAFRVDIDDEAPRGLRGDVNRVGQVLLNLLSNAIKFTDRGSVWLHVAPLHPQGVRVEVGDTGPGLSPEQRARLFRRFEQGDGARTAARYGGSGLGLAICQELTAEMGGTITVSSTPGEGARFIVALPLPVASPPTPVEEPSLRLDGEVDPLSLLLVEDDPTVAQVIVAMLRVQGHRVAHASNGLQALSEAATSRFDAALLDLDLPGMDGLALASLLRSQGFDRPLLAITARADADAESQTIKAGFQGFVRKPVTMAMLGGLLACVPAREVPD</sequence>
<dbReference type="Gene3D" id="2.130.10.10">
    <property type="entry name" value="YVTN repeat-like/Quinoprotein amine dehydrogenase"/>
    <property type="match status" value="2"/>
</dbReference>
<protein>
    <recommendedName>
        <fullName evidence="2">histidine kinase</fullName>
        <ecNumber evidence="2">2.7.13.3</ecNumber>
    </recommendedName>
</protein>
<keyword evidence="10" id="KW-1185">Reference proteome</keyword>
<dbReference type="SUPFAM" id="SSF52172">
    <property type="entry name" value="CheY-like"/>
    <property type="match status" value="1"/>
</dbReference>
<dbReference type="InterPro" id="IPR011006">
    <property type="entry name" value="CheY-like_superfamily"/>
</dbReference>
<dbReference type="InterPro" id="IPR015943">
    <property type="entry name" value="WD40/YVTN_repeat-like_dom_sf"/>
</dbReference>
<evidence type="ECO:0000256" key="4">
    <source>
        <dbReference type="PROSITE-ProRule" id="PRU00169"/>
    </source>
</evidence>
<dbReference type="Proteomes" id="UP001233535">
    <property type="component" value="Unassembled WGS sequence"/>
</dbReference>
<dbReference type="SMART" id="SM00387">
    <property type="entry name" value="HATPase_c"/>
    <property type="match status" value="1"/>
</dbReference>
<dbReference type="InterPro" id="IPR011123">
    <property type="entry name" value="Y_Y_Y"/>
</dbReference>
<dbReference type="InterPro" id="IPR036097">
    <property type="entry name" value="HisK_dim/P_sf"/>
</dbReference>
<dbReference type="InterPro" id="IPR036890">
    <property type="entry name" value="HATPase_C_sf"/>
</dbReference>
<dbReference type="Gene3D" id="2.60.40.10">
    <property type="entry name" value="Immunoglobulins"/>
    <property type="match status" value="1"/>
</dbReference>
<feature type="chain" id="PRO_5047454166" description="histidine kinase" evidence="6">
    <location>
        <begin position="22"/>
        <end position="1177"/>
    </location>
</feature>
<dbReference type="Pfam" id="PF07495">
    <property type="entry name" value="Y_Y_Y"/>
    <property type="match status" value="1"/>
</dbReference>
<dbReference type="Pfam" id="PF00512">
    <property type="entry name" value="HisKA"/>
    <property type="match status" value="1"/>
</dbReference>
<comment type="caution">
    <text evidence="9">The sequence shown here is derived from an EMBL/GenBank/DDBJ whole genome shotgun (WGS) entry which is preliminary data.</text>
</comment>